<feature type="region of interest" description="Disordered" evidence="1">
    <location>
        <begin position="13"/>
        <end position="36"/>
    </location>
</feature>
<accession>A0A4R6SQF0</accession>
<reference evidence="2 3" key="1">
    <citation type="submission" date="2019-03" db="EMBL/GenBank/DDBJ databases">
        <title>Genomic Encyclopedia of Type Strains, Phase IV (KMG-IV): sequencing the most valuable type-strain genomes for metagenomic binning, comparative biology and taxonomic classification.</title>
        <authorList>
            <person name="Goeker M."/>
        </authorList>
    </citation>
    <scope>NUCLEOTIDE SEQUENCE [LARGE SCALE GENOMIC DNA]</scope>
    <source>
        <strain evidence="2 3">DSM 45361</strain>
    </source>
</reference>
<dbReference type="Proteomes" id="UP000295444">
    <property type="component" value="Unassembled WGS sequence"/>
</dbReference>
<dbReference type="OrthoDB" id="3556589at2"/>
<keyword evidence="3" id="KW-1185">Reference proteome</keyword>
<protein>
    <submittedName>
        <fullName evidence="2">Uncharacterized protein</fullName>
    </submittedName>
</protein>
<evidence type="ECO:0000313" key="3">
    <source>
        <dbReference type="Proteomes" id="UP000295444"/>
    </source>
</evidence>
<evidence type="ECO:0000313" key="2">
    <source>
        <dbReference type="EMBL" id="TDQ05503.1"/>
    </source>
</evidence>
<sequence>MSSSLEVRQFLMQQDLGAPSVPSQRNGDAGQGRVNEDQVRRARLAVASIANDADDCKQLLDMLGLLADDDGVPPVMR</sequence>
<name>A0A4R6SQF0_LABRH</name>
<proteinExistence type="predicted"/>
<dbReference type="AlphaFoldDB" id="A0A4R6SQF0"/>
<organism evidence="2 3">
    <name type="scientific">Labedaea rhizosphaerae</name>
    <dbReference type="NCBI Taxonomy" id="598644"/>
    <lineage>
        <taxon>Bacteria</taxon>
        <taxon>Bacillati</taxon>
        <taxon>Actinomycetota</taxon>
        <taxon>Actinomycetes</taxon>
        <taxon>Pseudonocardiales</taxon>
        <taxon>Pseudonocardiaceae</taxon>
        <taxon>Labedaea</taxon>
    </lineage>
</organism>
<comment type="caution">
    <text evidence="2">The sequence shown here is derived from an EMBL/GenBank/DDBJ whole genome shotgun (WGS) entry which is preliminary data.</text>
</comment>
<dbReference type="EMBL" id="SNXZ01000001">
    <property type="protein sequence ID" value="TDQ05503.1"/>
    <property type="molecule type" value="Genomic_DNA"/>
</dbReference>
<gene>
    <name evidence="2" type="ORF">EV186_1011474</name>
</gene>
<evidence type="ECO:0000256" key="1">
    <source>
        <dbReference type="SAM" id="MobiDB-lite"/>
    </source>
</evidence>
<dbReference type="RefSeq" id="WP_133848241.1">
    <property type="nucleotide sequence ID" value="NZ_SNXZ01000001.1"/>
</dbReference>